<protein>
    <submittedName>
        <fullName evidence="2">Uncharacterized protein</fullName>
    </submittedName>
</protein>
<name>A0A151X762_9HYME</name>
<gene>
    <name evidence="2" type="ORF">ALC60_04908</name>
</gene>
<evidence type="ECO:0000256" key="1">
    <source>
        <dbReference type="SAM" id="MobiDB-lite"/>
    </source>
</evidence>
<organism evidence="2 3">
    <name type="scientific">Mycetomoellerius zeteki</name>
    <dbReference type="NCBI Taxonomy" id="64791"/>
    <lineage>
        <taxon>Eukaryota</taxon>
        <taxon>Metazoa</taxon>
        <taxon>Ecdysozoa</taxon>
        <taxon>Arthropoda</taxon>
        <taxon>Hexapoda</taxon>
        <taxon>Insecta</taxon>
        <taxon>Pterygota</taxon>
        <taxon>Neoptera</taxon>
        <taxon>Endopterygota</taxon>
        <taxon>Hymenoptera</taxon>
        <taxon>Apocrita</taxon>
        <taxon>Aculeata</taxon>
        <taxon>Formicoidea</taxon>
        <taxon>Formicidae</taxon>
        <taxon>Myrmicinae</taxon>
        <taxon>Mycetomoellerius</taxon>
    </lineage>
</organism>
<dbReference type="Proteomes" id="UP000075809">
    <property type="component" value="Unassembled WGS sequence"/>
</dbReference>
<feature type="region of interest" description="Disordered" evidence="1">
    <location>
        <begin position="59"/>
        <end position="79"/>
    </location>
</feature>
<reference evidence="2 3" key="1">
    <citation type="submission" date="2015-09" db="EMBL/GenBank/DDBJ databases">
        <title>Trachymyrmex zeteki WGS genome.</title>
        <authorList>
            <person name="Nygaard S."/>
            <person name="Hu H."/>
            <person name="Boomsma J."/>
            <person name="Zhang G."/>
        </authorList>
    </citation>
    <scope>NUCLEOTIDE SEQUENCE [LARGE SCALE GENOMIC DNA]</scope>
    <source>
        <strain evidence="2">Tzet28-1</strain>
        <tissue evidence="2">Whole body</tissue>
    </source>
</reference>
<evidence type="ECO:0000313" key="3">
    <source>
        <dbReference type="Proteomes" id="UP000075809"/>
    </source>
</evidence>
<dbReference type="EMBL" id="KQ982454">
    <property type="protein sequence ID" value="KYQ56169.1"/>
    <property type="molecule type" value="Genomic_DNA"/>
</dbReference>
<sequence length="228" mass="26014">MRTRTSTAFVMISLRLVENDATNRVIGETPYVVNECIVSVEMIVVSFVLRRGKRVAGRQAGRQADRQAGGKQASKQAGKAGRQVDSIDISVKRQLLYRYKKLQRVALVLCIRWKVAALLTSIKYTAQSINQQHYNVQAVTHCKRYSNIVASVLYVISGRENAYHVNSYLLRRFYIPTSIENQNSFSIHRFYTILHFLDLQYLVGIRVRENPAISNLIIPLSPCICSYK</sequence>
<evidence type="ECO:0000313" key="2">
    <source>
        <dbReference type="EMBL" id="KYQ56169.1"/>
    </source>
</evidence>
<keyword evidence="3" id="KW-1185">Reference proteome</keyword>
<dbReference type="AlphaFoldDB" id="A0A151X762"/>
<accession>A0A151X762</accession>
<proteinExistence type="predicted"/>